<accession>A0A0K1LRQ5</accession>
<protein>
    <submittedName>
        <fullName evidence="1">Uncharacterized protein</fullName>
    </submittedName>
</protein>
<keyword evidence="2" id="KW-1185">Reference proteome</keyword>
<evidence type="ECO:0000313" key="2">
    <source>
        <dbReference type="Proteomes" id="UP000230307"/>
    </source>
</evidence>
<dbReference type="Proteomes" id="UP000230307">
    <property type="component" value="Genome"/>
</dbReference>
<reference evidence="1 2" key="1">
    <citation type="journal article" date="2016" name="BMC Microbiol.">
        <title>Characterization of mycobacteria and mycobacteriophages isolated from compost at the Sao Paulo Zoo Park Foundation in Brazil and creation of the new mycobacteriophage Cluster U.</title>
        <authorList>
            <person name="Lima-Junior J.D."/>
            <person name="Viana-Niero C."/>
            <person name="Conde Oliveira D.V."/>
            <person name="Machado G.E."/>
            <person name="Rabello M.C."/>
            <person name="Martins-Junior J."/>
            <person name="Martins L.F."/>
            <person name="Digiampietri L.A."/>
            <person name="da Silva A.M."/>
            <person name="Setubal J.C."/>
            <person name="Russell D.A."/>
            <person name="Jacobs-Sera D."/>
            <person name="Pope W.H."/>
            <person name="Hatfull G.F."/>
            <person name="Leao S.C."/>
        </authorList>
    </citation>
    <scope>NUCLEOTIDE SEQUENCE [LARGE SCALE GENOMIC DNA]</scope>
</reference>
<organism evidence="1 2">
    <name type="scientific">Mycobacterium phage Godines</name>
    <dbReference type="NCBI Taxonomy" id="1675551"/>
    <lineage>
        <taxon>Viruses</taxon>
        <taxon>Duplodnaviria</taxon>
        <taxon>Heunggongvirae</taxon>
        <taxon>Uroviricota</taxon>
        <taxon>Caudoviricetes</taxon>
        <taxon>Bclasvirinae</taxon>
        <taxon>Rosebushvirus</taxon>
        <taxon>Rosebushvirus godines</taxon>
    </lineage>
</organism>
<sequence length="54" mass="5761">MSKYREKRATHSAPHCAVPDCTAPGARLVRTPDGGVDWFCVGHADDPPTVDPTA</sequence>
<gene>
    <name evidence="1" type="ORF">GODINES_57</name>
</gene>
<evidence type="ECO:0000313" key="1">
    <source>
        <dbReference type="EMBL" id="AKU45256.1"/>
    </source>
</evidence>
<name>A0A0K1LRQ5_9CAUD</name>
<proteinExistence type="predicted"/>
<dbReference type="EMBL" id="KR997932">
    <property type="protein sequence ID" value="AKU45256.1"/>
    <property type="molecule type" value="Genomic_DNA"/>
</dbReference>